<dbReference type="InterPro" id="IPR019660">
    <property type="entry name" value="Put_sensory_transdc_reg_YbjN"/>
</dbReference>
<comment type="caution">
    <text evidence="1">The sequence shown here is derived from an EMBL/GenBank/DDBJ whole genome shotgun (WGS) entry which is preliminary data.</text>
</comment>
<evidence type="ECO:0000313" key="1">
    <source>
        <dbReference type="EMBL" id="GAA5106606.1"/>
    </source>
</evidence>
<gene>
    <name evidence="1" type="ORF">GCM10023211_06620</name>
</gene>
<dbReference type="EMBL" id="BAABHY010000001">
    <property type="protein sequence ID" value="GAA5106606.1"/>
    <property type="molecule type" value="Genomic_DNA"/>
</dbReference>
<reference evidence="2" key="1">
    <citation type="journal article" date="2019" name="Int. J. Syst. Evol. Microbiol.">
        <title>The Global Catalogue of Microorganisms (GCM) 10K type strain sequencing project: providing services to taxonomists for standard genome sequencing and annotation.</title>
        <authorList>
            <consortium name="The Broad Institute Genomics Platform"/>
            <consortium name="The Broad Institute Genome Sequencing Center for Infectious Disease"/>
            <person name="Wu L."/>
            <person name="Ma J."/>
        </authorList>
    </citation>
    <scope>NUCLEOTIDE SEQUENCE [LARGE SCALE GENOMIC DNA]</scope>
    <source>
        <strain evidence="2">JCM 18050</strain>
    </source>
</reference>
<proteinExistence type="predicted"/>
<protein>
    <recommendedName>
        <fullName evidence="3">YbjN domain-containing protein</fullName>
    </recommendedName>
</protein>
<dbReference type="RefSeq" id="WP_345488788.1">
    <property type="nucleotide sequence ID" value="NZ_BAABHY010000001.1"/>
</dbReference>
<accession>A0ABP9N5A9</accession>
<dbReference type="Proteomes" id="UP001500171">
    <property type="component" value="Unassembled WGS sequence"/>
</dbReference>
<name>A0ABP9N5A9_9GAMM</name>
<dbReference type="Pfam" id="PF10722">
    <property type="entry name" value="YbjN"/>
    <property type="match status" value="1"/>
</dbReference>
<keyword evidence="2" id="KW-1185">Reference proteome</keyword>
<organism evidence="1 2">
    <name type="scientific">Orbus sasakiae</name>
    <dbReference type="NCBI Taxonomy" id="1078475"/>
    <lineage>
        <taxon>Bacteria</taxon>
        <taxon>Pseudomonadati</taxon>
        <taxon>Pseudomonadota</taxon>
        <taxon>Gammaproteobacteria</taxon>
        <taxon>Orbales</taxon>
        <taxon>Orbaceae</taxon>
        <taxon>Orbus</taxon>
    </lineage>
</organism>
<evidence type="ECO:0008006" key="3">
    <source>
        <dbReference type="Google" id="ProtNLM"/>
    </source>
</evidence>
<evidence type="ECO:0000313" key="2">
    <source>
        <dbReference type="Proteomes" id="UP001500171"/>
    </source>
</evidence>
<sequence length="157" mass="17679">MITLSELSLISEWLKKLNVEFYQCDSCLALHLSYLQKLDGVADAKVELIDNVVMMSVIADIKSSAIMSLMAELSQINLSTFFAKVYLDVKDNSEARIVFSYSLHMTDGLTFNQFSMSLASLEEEALQVIGELHSCDLLNNKHHSSDELHSSVFHTFH</sequence>